<dbReference type="KEGG" id="spu:754350"/>
<feature type="domain" description="F-box/LRR-repeat protein 15-like leucin rich repeat" evidence="3">
    <location>
        <begin position="493"/>
        <end position="590"/>
    </location>
</feature>
<dbReference type="Gene3D" id="3.80.10.10">
    <property type="entry name" value="Ribonuclease Inhibitor"/>
    <property type="match status" value="4"/>
</dbReference>
<dbReference type="FunFam" id="3.80.10.10:FF:001330">
    <property type="entry name" value="Leucine-rich repeat-containing 29"/>
    <property type="match status" value="1"/>
</dbReference>
<dbReference type="InterPro" id="IPR057207">
    <property type="entry name" value="FBXL15_LRR"/>
</dbReference>
<dbReference type="EnsemblMetazoa" id="XM_001185285">
    <property type="protein sequence ID" value="XP_001185285"/>
    <property type="gene ID" value="LOC754350"/>
</dbReference>
<dbReference type="InterPro" id="IPR036047">
    <property type="entry name" value="F-box-like_dom_sf"/>
</dbReference>
<dbReference type="GO" id="GO:0019005">
    <property type="term" value="C:SCF ubiquitin ligase complex"/>
    <property type="evidence" value="ECO:0000318"/>
    <property type="project" value="GO_Central"/>
</dbReference>
<dbReference type="FunFam" id="3.80.10.10:FF:000647">
    <property type="entry name" value="Leucine-rich repeat-containing 29"/>
    <property type="match status" value="1"/>
</dbReference>
<dbReference type="Pfam" id="PF13516">
    <property type="entry name" value="LRR_6"/>
    <property type="match status" value="2"/>
</dbReference>
<sequence length="643" mass="71330">MADNLPQELIAHIFNFLCYADREEASVVCQDWFQASLDPALHRNTQITLRASSSAGKHLQDLGQRKSPKLVITYVEGSNADFLLKEVGRHLGPHLQYLCLKGCDLTQKMFLGILAHCDNLVSLDLSCCNSMFMSGTLLQKEEDKRVALQAFRKLKKLSLGSIRYLSDALFNLFVATTPQLEDLSLAGCNIAFQTDPYRNRDMGKDSVTVLTFSNLLAFVKRSASTLTSLDLSLTTVTSEALTSLANVPNLKLKRIVLVRCTHLTDEGVKNLAHLQPSLKEVILASCPSVGNVAINAITQNLGSLEKLNLNKLKSIPQDTFEQLTSNLTKLTHLSLASNLNLKGAQMLKGLKGASFSHLRSLNLQGCPQVDDDVVFCICDATPDLEELNLSSSHAMTDLSVHRISAKLHCLRRLNLSWCQRITDFGLLGLDKDCPVISPPDESSKHSSDRYTRSHSNMGFFRPAKFEEVILTVPEDEMQEYLKSTSRVAINAIKTLEYLNLAACHHLTDLCIQESISFPRLQTLDLRMCRNVTDKSLESIAKKNPHLRDLTISECNQITDVGVIAIAEGSSRLSSLTIPRCLITEKSLDALAMHCRHLKFLDVSQCNVPIAAVDKMSSKLPCLQTVITSYLDGNLSTMYQPEFF</sequence>
<name>A0A7M7G0Z8_STRPU</name>
<dbReference type="FunCoup" id="A0A7M7G0Z8">
    <property type="interactions" value="9"/>
</dbReference>
<dbReference type="Proteomes" id="UP000007110">
    <property type="component" value="Unassembled WGS sequence"/>
</dbReference>
<dbReference type="Pfam" id="PF12937">
    <property type="entry name" value="F-box-like"/>
    <property type="match status" value="1"/>
</dbReference>
<reference evidence="4" key="2">
    <citation type="submission" date="2021-01" db="UniProtKB">
        <authorList>
            <consortium name="EnsemblMetazoa"/>
        </authorList>
    </citation>
    <scope>IDENTIFICATION</scope>
</reference>
<evidence type="ECO:0000313" key="5">
    <source>
        <dbReference type="Proteomes" id="UP000007110"/>
    </source>
</evidence>
<evidence type="ECO:0000259" key="3">
    <source>
        <dbReference type="Pfam" id="PF25372"/>
    </source>
</evidence>
<dbReference type="SUPFAM" id="SSF52047">
    <property type="entry name" value="RNI-like"/>
    <property type="match status" value="2"/>
</dbReference>
<dbReference type="GO" id="GO:0031146">
    <property type="term" value="P:SCF-dependent proteasomal ubiquitin-dependent protein catabolic process"/>
    <property type="evidence" value="ECO:0000318"/>
    <property type="project" value="GO_Central"/>
</dbReference>
<dbReference type="InterPro" id="IPR006553">
    <property type="entry name" value="Leu-rich_rpt_Cys-con_subtyp"/>
</dbReference>
<dbReference type="RefSeq" id="XP_001185285.2">
    <property type="nucleotide sequence ID" value="XM_001185285.4"/>
</dbReference>
<organism evidence="4 5">
    <name type="scientific">Strongylocentrotus purpuratus</name>
    <name type="common">Purple sea urchin</name>
    <dbReference type="NCBI Taxonomy" id="7668"/>
    <lineage>
        <taxon>Eukaryota</taxon>
        <taxon>Metazoa</taxon>
        <taxon>Echinodermata</taxon>
        <taxon>Eleutherozoa</taxon>
        <taxon>Echinozoa</taxon>
        <taxon>Echinoidea</taxon>
        <taxon>Euechinoidea</taxon>
        <taxon>Echinacea</taxon>
        <taxon>Camarodonta</taxon>
        <taxon>Echinidea</taxon>
        <taxon>Strongylocentrotidae</taxon>
        <taxon>Strongylocentrotus</taxon>
    </lineage>
</organism>
<dbReference type="FunFam" id="3.80.10.10:FF:002799">
    <property type="entry name" value="Uncharacterized protein"/>
    <property type="match status" value="1"/>
</dbReference>
<dbReference type="SMART" id="SM00367">
    <property type="entry name" value="LRR_CC"/>
    <property type="match status" value="12"/>
</dbReference>
<dbReference type="OMA" id="SINLWYC"/>
<dbReference type="InterPro" id="IPR001810">
    <property type="entry name" value="F-box_dom"/>
</dbReference>
<reference evidence="5" key="1">
    <citation type="submission" date="2015-02" db="EMBL/GenBank/DDBJ databases">
        <title>Genome sequencing for Strongylocentrotus purpuratus.</title>
        <authorList>
            <person name="Murali S."/>
            <person name="Liu Y."/>
            <person name="Vee V."/>
            <person name="English A."/>
            <person name="Wang M."/>
            <person name="Skinner E."/>
            <person name="Han Y."/>
            <person name="Muzny D.M."/>
            <person name="Worley K.C."/>
            <person name="Gibbs R.A."/>
        </authorList>
    </citation>
    <scope>NUCLEOTIDE SEQUENCE</scope>
</reference>
<evidence type="ECO:0000256" key="1">
    <source>
        <dbReference type="ARBA" id="ARBA00022786"/>
    </source>
</evidence>
<keyword evidence="5" id="KW-1185">Reference proteome</keyword>
<evidence type="ECO:0000259" key="2">
    <source>
        <dbReference type="Pfam" id="PF12937"/>
    </source>
</evidence>
<keyword evidence="1" id="KW-0833">Ubl conjugation pathway</keyword>
<dbReference type="PANTHER" id="PTHR13318">
    <property type="entry name" value="PARTNER OF PAIRED, ISOFORM B-RELATED"/>
    <property type="match status" value="1"/>
</dbReference>
<evidence type="ECO:0008006" key="6">
    <source>
        <dbReference type="Google" id="ProtNLM"/>
    </source>
</evidence>
<dbReference type="GeneID" id="754350"/>
<dbReference type="SUPFAM" id="SSF81383">
    <property type="entry name" value="F-box domain"/>
    <property type="match status" value="1"/>
</dbReference>
<dbReference type="Pfam" id="PF25372">
    <property type="entry name" value="DUF7885"/>
    <property type="match status" value="1"/>
</dbReference>
<feature type="domain" description="F-box" evidence="2">
    <location>
        <begin position="3"/>
        <end position="44"/>
    </location>
</feature>
<dbReference type="OrthoDB" id="27842at2759"/>
<protein>
    <recommendedName>
        <fullName evidence="6">F-box domain-containing protein</fullName>
    </recommendedName>
</protein>
<dbReference type="AlphaFoldDB" id="A0A7M7G0Z8"/>
<dbReference type="InParanoid" id="A0A7M7G0Z8"/>
<dbReference type="InterPro" id="IPR032675">
    <property type="entry name" value="LRR_dom_sf"/>
</dbReference>
<dbReference type="InterPro" id="IPR001611">
    <property type="entry name" value="Leu-rich_rpt"/>
</dbReference>
<accession>A0A7M7G0Z8</accession>
<evidence type="ECO:0000313" key="4">
    <source>
        <dbReference type="EnsemblMetazoa" id="XP_001185285"/>
    </source>
</evidence>
<proteinExistence type="predicted"/>
<dbReference type="FunFam" id="3.80.10.10:FF:001832">
    <property type="entry name" value="Uncharacterized protein"/>
    <property type="match status" value="1"/>
</dbReference>